<comment type="caution">
    <text evidence="9">The sequence shown here is derived from an EMBL/GenBank/DDBJ whole genome shotgun (WGS) entry which is preliminary data.</text>
</comment>
<accession>A0A815MNQ5</accession>
<dbReference type="EMBL" id="CAJNOM010000404">
    <property type="protein sequence ID" value="CAF1418763.1"/>
    <property type="molecule type" value="Genomic_DNA"/>
</dbReference>
<dbReference type="GO" id="GO:0000045">
    <property type="term" value="P:autophagosome assembly"/>
    <property type="evidence" value="ECO:0007669"/>
    <property type="project" value="TreeGrafter"/>
</dbReference>
<dbReference type="InterPro" id="IPR045014">
    <property type="entry name" value="TM41A/B"/>
</dbReference>
<dbReference type="PANTHER" id="PTHR43220:SF18">
    <property type="entry name" value="TRANSMEMBRANE PROTEIN 41B"/>
    <property type="match status" value="1"/>
</dbReference>
<evidence type="ECO:0000256" key="6">
    <source>
        <dbReference type="SAM" id="Phobius"/>
    </source>
</evidence>
<proteinExistence type="inferred from homology"/>
<dbReference type="GO" id="GO:0005789">
    <property type="term" value="C:endoplasmic reticulum membrane"/>
    <property type="evidence" value="ECO:0007669"/>
    <property type="project" value="TreeGrafter"/>
</dbReference>
<feature type="transmembrane region" description="Helical" evidence="6">
    <location>
        <begin position="233"/>
        <end position="255"/>
    </location>
</feature>
<dbReference type="OrthoDB" id="3364966at2759"/>
<comment type="subcellular location">
    <subcellularLocation>
        <location evidence="1">Membrane</location>
        <topology evidence="1">Multi-pass membrane protein</topology>
    </subcellularLocation>
</comment>
<feature type="transmembrane region" description="Helical" evidence="6">
    <location>
        <begin position="120"/>
        <end position="140"/>
    </location>
</feature>
<dbReference type="Pfam" id="PF09335">
    <property type="entry name" value="VTT_dom"/>
    <property type="match status" value="1"/>
</dbReference>
<dbReference type="Proteomes" id="UP000663877">
    <property type="component" value="Unassembled WGS sequence"/>
</dbReference>
<dbReference type="Proteomes" id="UP000663832">
    <property type="component" value="Unassembled WGS sequence"/>
</dbReference>
<evidence type="ECO:0000256" key="1">
    <source>
        <dbReference type="ARBA" id="ARBA00004141"/>
    </source>
</evidence>
<name>A0A815MNQ5_9BILA</name>
<comment type="similarity">
    <text evidence="5">Belongs to the TMEM41 family.</text>
</comment>
<feature type="transmembrane region" description="Helical" evidence="6">
    <location>
        <begin position="84"/>
        <end position="108"/>
    </location>
</feature>
<feature type="transmembrane region" description="Helical" evidence="6">
    <location>
        <begin position="27"/>
        <end position="48"/>
    </location>
</feature>
<evidence type="ECO:0000313" key="9">
    <source>
        <dbReference type="EMBL" id="CAF1418763.1"/>
    </source>
</evidence>
<keyword evidence="10" id="KW-1185">Reference proteome</keyword>
<protein>
    <recommendedName>
        <fullName evidence="7">VTT domain-containing protein</fullName>
    </recommendedName>
</protein>
<keyword evidence="2 6" id="KW-0812">Transmembrane</keyword>
<dbReference type="EMBL" id="CAJNOI010000035">
    <property type="protein sequence ID" value="CAF0895949.1"/>
    <property type="molecule type" value="Genomic_DNA"/>
</dbReference>
<sequence>MNNVIKSSPPINNSIPAQNERIQRRDFLILALIFFISISSLLTIYILFPEVDISEKNAFKIPKTIDDAKFLGNVLYKYSKHHRYIIMLAFFSTYIFLQTFAIPGSIFLSILAGFLYPFPLALFLVCLCSSIGASLCYLLSKLFGRHILLKYFRTRIIEWQRKVQARSDSLLWFMIFLRITPILPNWFINVCSPILDVPLKPFFLGTFAGVALPSILFIQAGQTLHQLSSASDVFSWSSIIMLGSCAILSLLPIYFKDKIKNFFKKQN</sequence>
<dbReference type="AlphaFoldDB" id="A0A815MNQ5"/>
<evidence type="ECO:0000259" key="7">
    <source>
        <dbReference type="Pfam" id="PF09335"/>
    </source>
</evidence>
<keyword evidence="4 6" id="KW-0472">Membrane</keyword>
<dbReference type="PANTHER" id="PTHR43220">
    <property type="match status" value="1"/>
</dbReference>
<reference evidence="9" key="1">
    <citation type="submission" date="2021-02" db="EMBL/GenBank/DDBJ databases">
        <authorList>
            <person name="Nowell W R."/>
        </authorList>
    </citation>
    <scope>NUCLEOTIDE SEQUENCE</scope>
</reference>
<keyword evidence="3 6" id="KW-1133">Transmembrane helix</keyword>
<feature type="domain" description="VTT" evidence="7">
    <location>
        <begin position="102"/>
        <end position="222"/>
    </location>
</feature>
<evidence type="ECO:0000256" key="3">
    <source>
        <dbReference type="ARBA" id="ARBA00022989"/>
    </source>
</evidence>
<evidence type="ECO:0000313" key="10">
    <source>
        <dbReference type="Proteomes" id="UP000663832"/>
    </source>
</evidence>
<evidence type="ECO:0000256" key="2">
    <source>
        <dbReference type="ARBA" id="ARBA00022692"/>
    </source>
</evidence>
<gene>
    <name evidence="8" type="ORF">BJG266_LOCUS10210</name>
    <name evidence="9" type="ORF">QVE165_LOCUS38082</name>
</gene>
<feature type="transmembrane region" description="Helical" evidence="6">
    <location>
        <begin position="170"/>
        <end position="190"/>
    </location>
</feature>
<dbReference type="InterPro" id="IPR032816">
    <property type="entry name" value="VTT_dom"/>
</dbReference>
<organism evidence="9 10">
    <name type="scientific">Adineta steineri</name>
    <dbReference type="NCBI Taxonomy" id="433720"/>
    <lineage>
        <taxon>Eukaryota</taxon>
        <taxon>Metazoa</taxon>
        <taxon>Spiralia</taxon>
        <taxon>Gnathifera</taxon>
        <taxon>Rotifera</taxon>
        <taxon>Eurotatoria</taxon>
        <taxon>Bdelloidea</taxon>
        <taxon>Adinetida</taxon>
        <taxon>Adinetidae</taxon>
        <taxon>Adineta</taxon>
    </lineage>
</organism>
<feature type="transmembrane region" description="Helical" evidence="6">
    <location>
        <begin position="202"/>
        <end position="221"/>
    </location>
</feature>
<evidence type="ECO:0000313" key="8">
    <source>
        <dbReference type="EMBL" id="CAF0895949.1"/>
    </source>
</evidence>
<evidence type="ECO:0000256" key="5">
    <source>
        <dbReference type="ARBA" id="ARBA00025797"/>
    </source>
</evidence>
<evidence type="ECO:0000256" key="4">
    <source>
        <dbReference type="ARBA" id="ARBA00023136"/>
    </source>
</evidence>